<feature type="transmembrane region" description="Helical" evidence="7">
    <location>
        <begin position="122"/>
        <end position="144"/>
    </location>
</feature>
<evidence type="ECO:0000313" key="9">
    <source>
        <dbReference type="EMBL" id="PZX07232.1"/>
    </source>
</evidence>
<protein>
    <submittedName>
        <fullName evidence="9">Competence-related pilin export protein ComGB</fullName>
    </submittedName>
</protein>
<evidence type="ECO:0000256" key="4">
    <source>
        <dbReference type="ARBA" id="ARBA00022692"/>
    </source>
</evidence>
<dbReference type="Proteomes" id="UP000248646">
    <property type="component" value="Unassembled WGS sequence"/>
</dbReference>
<dbReference type="InterPro" id="IPR042094">
    <property type="entry name" value="T2SS_GspF_sf"/>
</dbReference>
<dbReference type="InterPro" id="IPR018076">
    <property type="entry name" value="T2SS_GspF_dom"/>
</dbReference>
<dbReference type="Pfam" id="PF00482">
    <property type="entry name" value="T2SSF"/>
    <property type="match status" value="2"/>
</dbReference>
<dbReference type="InterPro" id="IPR003004">
    <property type="entry name" value="GspF/PilC"/>
</dbReference>
<evidence type="ECO:0000256" key="2">
    <source>
        <dbReference type="ARBA" id="ARBA00005745"/>
    </source>
</evidence>
<sequence>MVLFKVIHDWNTRKNEKIPAHVQSSFLKRLSDLLREGYTFYEAVSMLIPFHVKNSDFVMNKITEVHKNGQSVTEVFKLLGFPNRLLLPINLATTHGRLQETLEMLSVQAAIFERAQKRMNSLLMYPVFLFIVIFVLFTIFKIYFMPNMESLMGSRDQSNSDGSIVWSNLLLSLPNYLLISMLVLALIIVVSRYYLMKKSVQIRLSIYEKIPVINSWNRLTLTRTFSREIGGLLESGMSLQQAFDAIIVQKEHKVLQFIATQMREKIVHGESFSKSVMLLDHFTEDFHHFVIHGENSGFLGRELTLYSEFLTERIEVKLTKVLNVIQPTLFLVIAVFIVGAYLAILLPIYDMINIV</sequence>
<dbReference type="GO" id="GO:0005886">
    <property type="term" value="C:plasma membrane"/>
    <property type="evidence" value="ECO:0007669"/>
    <property type="project" value="UniProtKB-SubCell"/>
</dbReference>
<dbReference type="PANTHER" id="PTHR30012">
    <property type="entry name" value="GENERAL SECRETION PATHWAY PROTEIN"/>
    <property type="match status" value="1"/>
</dbReference>
<proteinExistence type="inferred from homology"/>
<evidence type="ECO:0000313" key="10">
    <source>
        <dbReference type="Proteomes" id="UP000248646"/>
    </source>
</evidence>
<comment type="similarity">
    <text evidence="2">Belongs to the GSP F family.</text>
</comment>
<feature type="domain" description="Type II secretion system protein GspF" evidence="8">
    <location>
        <begin position="225"/>
        <end position="347"/>
    </location>
</feature>
<feature type="domain" description="Type II secretion system protein GspF" evidence="8">
    <location>
        <begin position="26"/>
        <end position="146"/>
    </location>
</feature>
<comment type="subcellular location">
    <subcellularLocation>
        <location evidence="1">Cell membrane</location>
        <topology evidence="1">Multi-pass membrane protein</topology>
    </subcellularLocation>
</comment>
<organism evidence="9 10">
    <name type="scientific">Psychrobacillus insolitus</name>
    <dbReference type="NCBI Taxonomy" id="1461"/>
    <lineage>
        <taxon>Bacteria</taxon>
        <taxon>Bacillati</taxon>
        <taxon>Bacillota</taxon>
        <taxon>Bacilli</taxon>
        <taxon>Bacillales</taxon>
        <taxon>Bacillaceae</taxon>
        <taxon>Psychrobacillus</taxon>
    </lineage>
</organism>
<accession>A0A2W7MIV8</accession>
<evidence type="ECO:0000256" key="6">
    <source>
        <dbReference type="ARBA" id="ARBA00023136"/>
    </source>
</evidence>
<dbReference type="RefSeq" id="WP_111437915.1">
    <property type="nucleotide sequence ID" value="NZ_QKZI01000001.1"/>
</dbReference>
<evidence type="ECO:0000256" key="3">
    <source>
        <dbReference type="ARBA" id="ARBA00022475"/>
    </source>
</evidence>
<evidence type="ECO:0000256" key="5">
    <source>
        <dbReference type="ARBA" id="ARBA00022989"/>
    </source>
</evidence>
<dbReference type="EMBL" id="QKZI01000001">
    <property type="protein sequence ID" value="PZX07232.1"/>
    <property type="molecule type" value="Genomic_DNA"/>
</dbReference>
<feature type="transmembrane region" description="Helical" evidence="7">
    <location>
        <begin position="329"/>
        <end position="349"/>
    </location>
</feature>
<dbReference type="PRINTS" id="PR00812">
    <property type="entry name" value="BCTERIALGSPF"/>
</dbReference>
<dbReference type="AlphaFoldDB" id="A0A2W7MIV8"/>
<reference evidence="9 10" key="1">
    <citation type="submission" date="2018-06" db="EMBL/GenBank/DDBJ databases">
        <title>Genomic Encyclopedia of Type Strains, Phase IV (KMG-IV): sequencing the most valuable type-strain genomes for metagenomic binning, comparative biology and taxonomic classification.</title>
        <authorList>
            <person name="Goeker M."/>
        </authorList>
    </citation>
    <scope>NUCLEOTIDE SEQUENCE [LARGE SCALE GENOMIC DNA]</scope>
    <source>
        <strain evidence="9 10">DSM 5</strain>
    </source>
</reference>
<comment type="caution">
    <text evidence="9">The sequence shown here is derived from an EMBL/GenBank/DDBJ whole genome shotgun (WGS) entry which is preliminary data.</text>
</comment>
<evidence type="ECO:0000259" key="8">
    <source>
        <dbReference type="Pfam" id="PF00482"/>
    </source>
</evidence>
<dbReference type="Gene3D" id="1.20.81.30">
    <property type="entry name" value="Type II secretion system (T2SS), domain F"/>
    <property type="match status" value="2"/>
</dbReference>
<keyword evidence="3" id="KW-1003">Cell membrane</keyword>
<keyword evidence="5 7" id="KW-1133">Transmembrane helix</keyword>
<dbReference type="PANTHER" id="PTHR30012:SF0">
    <property type="entry name" value="TYPE II SECRETION SYSTEM PROTEIN F-RELATED"/>
    <property type="match status" value="1"/>
</dbReference>
<evidence type="ECO:0000256" key="1">
    <source>
        <dbReference type="ARBA" id="ARBA00004651"/>
    </source>
</evidence>
<feature type="transmembrane region" description="Helical" evidence="7">
    <location>
        <begin position="176"/>
        <end position="195"/>
    </location>
</feature>
<gene>
    <name evidence="9" type="ORF">C7437_101342</name>
</gene>
<dbReference type="InterPro" id="IPR047692">
    <property type="entry name" value="T4P_ComGB"/>
</dbReference>
<evidence type="ECO:0000256" key="7">
    <source>
        <dbReference type="SAM" id="Phobius"/>
    </source>
</evidence>
<dbReference type="OrthoDB" id="1638902at2"/>
<dbReference type="NCBIfam" id="NF041012">
    <property type="entry name" value="T4P_ComGB"/>
    <property type="match status" value="1"/>
</dbReference>
<keyword evidence="4 7" id="KW-0812">Transmembrane</keyword>
<keyword evidence="6 7" id="KW-0472">Membrane</keyword>
<name>A0A2W7MIV8_9BACI</name>
<keyword evidence="10" id="KW-1185">Reference proteome</keyword>